<protein>
    <recommendedName>
        <fullName evidence="4">Neprosin domain-containing protein</fullName>
    </recommendedName>
</protein>
<keyword evidence="1" id="KW-0732">Signal</keyword>
<reference evidence="3" key="1">
    <citation type="journal article" date="2014" name="Science">
        <title>Ancient hybridizations among the ancestral genomes of bread wheat.</title>
        <authorList>
            <consortium name="International Wheat Genome Sequencing Consortium,"/>
            <person name="Marcussen T."/>
            <person name="Sandve S.R."/>
            <person name="Heier L."/>
            <person name="Spannagl M."/>
            <person name="Pfeifer M."/>
            <person name="Jakobsen K.S."/>
            <person name="Wulff B.B."/>
            <person name="Steuernagel B."/>
            <person name="Mayer K.F."/>
            <person name="Olsen O.A."/>
        </authorList>
    </citation>
    <scope>NUCLEOTIDE SEQUENCE [LARGE SCALE GENOMIC DNA]</scope>
    <source>
        <strain evidence="3">cv. AL8/78</strain>
    </source>
</reference>
<dbReference type="AlphaFoldDB" id="A0A453J382"/>
<evidence type="ECO:0008006" key="4">
    <source>
        <dbReference type="Google" id="ProtNLM"/>
    </source>
</evidence>
<keyword evidence="3" id="KW-1185">Reference proteome</keyword>
<name>A0A453J382_AEGTS</name>
<organism evidence="2 3">
    <name type="scientific">Aegilops tauschii subsp. strangulata</name>
    <name type="common">Goatgrass</name>
    <dbReference type="NCBI Taxonomy" id="200361"/>
    <lineage>
        <taxon>Eukaryota</taxon>
        <taxon>Viridiplantae</taxon>
        <taxon>Streptophyta</taxon>
        <taxon>Embryophyta</taxon>
        <taxon>Tracheophyta</taxon>
        <taxon>Spermatophyta</taxon>
        <taxon>Magnoliopsida</taxon>
        <taxon>Liliopsida</taxon>
        <taxon>Poales</taxon>
        <taxon>Poaceae</taxon>
        <taxon>BOP clade</taxon>
        <taxon>Pooideae</taxon>
        <taxon>Triticodae</taxon>
        <taxon>Triticeae</taxon>
        <taxon>Triticinae</taxon>
        <taxon>Aegilops</taxon>
    </lineage>
</organism>
<evidence type="ECO:0000256" key="1">
    <source>
        <dbReference type="SAM" id="SignalP"/>
    </source>
</evidence>
<evidence type="ECO:0000313" key="3">
    <source>
        <dbReference type="Proteomes" id="UP000015105"/>
    </source>
</evidence>
<sequence length="159" mass="17707">MFRLTLLRRAVVLCLFFHAVQIRGIRLSSTIHEEPTSLARALAYGPVKQNLTYLKSNSIETTTSGQDSSSWDQTYFAVHQTSSGGPTDNYYGLHATMGVYGHKLKPGQLTSTYITVTHSGDGVKSSFNAIQVGWHVSIFFRSKSSVQTYGWVLVVNYHK</sequence>
<reference evidence="2" key="4">
    <citation type="submission" date="2019-03" db="UniProtKB">
        <authorList>
            <consortium name="EnsemblPlants"/>
        </authorList>
    </citation>
    <scope>IDENTIFICATION</scope>
</reference>
<dbReference type="EnsemblPlants" id="AET4Gv20782700.3">
    <property type="protein sequence ID" value="AET4Gv20782700.3"/>
    <property type="gene ID" value="AET4Gv20782700"/>
</dbReference>
<reference evidence="2" key="5">
    <citation type="journal article" date="2021" name="G3 (Bethesda)">
        <title>Aegilops tauschii genome assembly Aet v5.0 features greater sequence contiguity and improved annotation.</title>
        <authorList>
            <person name="Wang L."/>
            <person name="Zhu T."/>
            <person name="Rodriguez J.C."/>
            <person name="Deal K.R."/>
            <person name="Dubcovsky J."/>
            <person name="McGuire P.E."/>
            <person name="Lux T."/>
            <person name="Spannagl M."/>
            <person name="Mayer K.F.X."/>
            <person name="Baldrich P."/>
            <person name="Meyers B.C."/>
            <person name="Huo N."/>
            <person name="Gu Y.Q."/>
            <person name="Zhou H."/>
            <person name="Devos K.M."/>
            <person name="Bennetzen J.L."/>
            <person name="Unver T."/>
            <person name="Budak H."/>
            <person name="Gulick P.J."/>
            <person name="Galiba G."/>
            <person name="Kalapos B."/>
            <person name="Nelson D.R."/>
            <person name="Li P."/>
            <person name="You F.M."/>
            <person name="Luo M.C."/>
            <person name="Dvorak J."/>
        </authorList>
    </citation>
    <scope>NUCLEOTIDE SEQUENCE [LARGE SCALE GENOMIC DNA]</scope>
    <source>
        <strain evidence="2">cv. AL8/78</strain>
    </source>
</reference>
<dbReference type="Proteomes" id="UP000015105">
    <property type="component" value="Chromosome 4D"/>
</dbReference>
<reference evidence="3" key="2">
    <citation type="journal article" date="2017" name="Nat. Plants">
        <title>The Aegilops tauschii genome reveals multiple impacts of transposons.</title>
        <authorList>
            <person name="Zhao G."/>
            <person name="Zou C."/>
            <person name="Li K."/>
            <person name="Wang K."/>
            <person name="Li T."/>
            <person name="Gao L."/>
            <person name="Zhang X."/>
            <person name="Wang H."/>
            <person name="Yang Z."/>
            <person name="Liu X."/>
            <person name="Jiang W."/>
            <person name="Mao L."/>
            <person name="Kong X."/>
            <person name="Jiao Y."/>
            <person name="Jia J."/>
        </authorList>
    </citation>
    <scope>NUCLEOTIDE SEQUENCE [LARGE SCALE GENOMIC DNA]</scope>
    <source>
        <strain evidence="3">cv. AL8/78</strain>
    </source>
</reference>
<feature type="chain" id="PRO_5019516853" description="Neprosin domain-containing protein" evidence="1">
    <location>
        <begin position="23"/>
        <end position="159"/>
    </location>
</feature>
<feature type="signal peptide" evidence="1">
    <location>
        <begin position="1"/>
        <end position="22"/>
    </location>
</feature>
<evidence type="ECO:0000313" key="2">
    <source>
        <dbReference type="EnsemblPlants" id="AET4Gv20782700.3"/>
    </source>
</evidence>
<dbReference type="Gramene" id="AET4Gv20782700.3">
    <property type="protein sequence ID" value="AET4Gv20782700.3"/>
    <property type="gene ID" value="AET4Gv20782700"/>
</dbReference>
<reference evidence="2" key="3">
    <citation type="journal article" date="2017" name="Nature">
        <title>Genome sequence of the progenitor of the wheat D genome Aegilops tauschii.</title>
        <authorList>
            <person name="Luo M.C."/>
            <person name="Gu Y.Q."/>
            <person name="Puiu D."/>
            <person name="Wang H."/>
            <person name="Twardziok S.O."/>
            <person name="Deal K.R."/>
            <person name="Huo N."/>
            <person name="Zhu T."/>
            <person name="Wang L."/>
            <person name="Wang Y."/>
            <person name="McGuire P.E."/>
            <person name="Liu S."/>
            <person name="Long H."/>
            <person name="Ramasamy R.K."/>
            <person name="Rodriguez J.C."/>
            <person name="Van S.L."/>
            <person name="Yuan L."/>
            <person name="Wang Z."/>
            <person name="Xia Z."/>
            <person name="Xiao L."/>
            <person name="Anderson O.D."/>
            <person name="Ouyang S."/>
            <person name="Liang Y."/>
            <person name="Zimin A.V."/>
            <person name="Pertea G."/>
            <person name="Qi P."/>
            <person name="Bennetzen J.L."/>
            <person name="Dai X."/>
            <person name="Dawson M.W."/>
            <person name="Muller H.G."/>
            <person name="Kugler K."/>
            <person name="Rivarola-Duarte L."/>
            <person name="Spannagl M."/>
            <person name="Mayer K.F.X."/>
            <person name="Lu F.H."/>
            <person name="Bevan M.W."/>
            <person name="Leroy P."/>
            <person name="Li P."/>
            <person name="You F.M."/>
            <person name="Sun Q."/>
            <person name="Liu Z."/>
            <person name="Lyons E."/>
            <person name="Wicker T."/>
            <person name="Salzberg S.L."/>
            <person name="Devos K.M."/>
            <person name="Dvorak J."/>
        </authorList>
    </citation>
    <scope>NUCLEOTIDE SEQUENCE [LARGE SCALE GENOMIC DNA]</scope>
    <source>
        <strain evidence="2">cv. AL8/78</strain>
    </source>
</reference>
<proteinExistence type="predicted"/>
<accession>A0A453J382</accession>